<reference evidence="1 2" key="1">
    <citation type="journal article" date="2015" name="Biotechnol. Bioeng.">
        <title>Genome sequence and phenotypic characterization of Caulobacter segnis.</title>
        <authorList>
            <person name="Patel S."/>
            <person name="Fletcher B."/>
            <person name="Scott D.C."/>
            <person name="Ely B."/>
        </authorList>
    </citation>
    <scope>NUCLEOTIDE SEQUENCE [LARGE SCALE GENOMIC DNA]</scope>
    <source>
        <strain evidence="1 2">TK0059</strain>
    </source>
</reference>
<sequence length="108" mass="11970">MCFGAVKLVRIILRDAWRLKETIMPARHQDHLQIVSLSHDLHRLADGFQLDVNASRFLVHQTLMTAFATPAGARSPADRESGMRRDMAARLRALPRPALGRSGASATV</sequence>
<evidence type="ECO:0000313" key="1">
    <source>
        <dbReference type="EMBL" id="AVQ03665.1"/>
    </source>
</evidence>
<accession>A0ABM6TKA9</accession>
<evidence type="ECO:0000313" key="2">
    <source>
        <dbReference type="Proteomes" id="UP000240527"/>
    </source>
</evidence>
<protein>
    <submittedName>
        <fullName evidence="1">Uncharacterized protein</fullName>
    </submittedName>
</protein>
<dbReference type="EMBL" id="CP027850">
    <property type="protein sequence ID" value="AVQ03665.1"/>
    <property type="molecule type" value="Genomic_DNA"/>
</dbReference>
<gene>
    <name evidence="1" type="ORF">B7G68_18580</name>
</gene>
<keyword evidence="2" id="KW-1185">Reference proteome</keyword>
<organism evidence="1 2">
    <name type="scientific">Caulobacter segnis</name>
    <dbReference type="NCBI Taxonomy" id="88688"/>
    <lineage>
        <taxon>Bacteria</taxon>
        <taxon>Pseudomonadati</taxon>
        <taxon>Pseudomonadota</taxon>
        <taxon>Alphaproteobacteria</taxon>
        <taxon>Caulobacterales</taxon>
        <taxon>Caulobacteraceae</taxon>
        <taxon>Caulobacter</taxon>
    </lineage>
</organism>
<dbReference type="Proteomes" id="UP000240527">
    <property type="component" value="Chromosome"/>
</dbReference>
<name>A0ABM6TKA9_9CAUL</name>
<proteinExistence type="predicted"/>